<feature type="compositionally biased region" description="Pro residues" evidence="1">
    <location>
        <begin position="432"/>
        <end position="446"/>
    </location>
</feature>
<feature type="compositionally biased region" description="Polar residues" evidence="1">
    <location>
        <begin position="233"/>
        <end position="243"/>
    </location>
</feature>
<dbReference type="Proteomes" id="UP000800092">
    <property type="component" value="Unassembled WGS sequence"/>
</dbReference>
<dbReference type="AlphaFoldDB" id="A0A6A6H122"/>
<feature type="compositionally biased region" description="Polar residues" evidence="1">
    <location>
        <begin position="182"/>
        <end position="196"/>
    </location>
</feature>
<feature type="region of interest" description="Disordered" evidence="1">
    <location>
        <begin position="34"/>
        <end position="85"/>
    </location>
</feature>
<evidence type="ECO:0000313" key="2">
    <source>
        <dbReference type="EMBL" id="KAF2231571.1"/>
    </source>
</evidence>
<feature type="compositionally biased region" description="Polar residues" evidence="1">
    <location>
        <begin position="363"/>
        <end position="378"/>
    </location>
</feature>
<protein>
    <submittedName>
        <fullName evidence="2">Uncharacterized protein</fullName>
    </submittedName>
</protein>
<name>A0A6A6H122_VIRVR</name>
<sequence length="658" mass="73530">MKTQVLTETEFDSLPPSIQRKYFSTLERLRIADGAATSSSGRSSPASTSRPSTSSSSRPGHSRAISRVEQADVSRSRTRLRRRPSGREDYALNQLEAQWFMALPEKIKRQHFSREEQALLTKQCDTVIMDPADEALLRSRSRTRTISETREGATSSISMPSHSNPELIVGSRWDPERRPSDPTMSTSPGYSETIGSQLRRPPIQRNRGLNTFGPFPSTPTNASRPATHAGRSASITTLTNAPRPSTPREVPTVFYRDADVRKKLRLYLGSPQKFDEAVEFGFPSTMQTTEDEINPLEKSLQQPPHGNRILNNDLQRFLAGTQDSLAFLDISDETSAFLEDEEDNSDNRLDNLIDDHKGSLVADTSSVSDLEDPSTPSSELDDQFEMVGPTPGHYLPSKKPSLASMKSSATPTSTTSSTLTPTPTRKRKPSDPEPPQTNKPLPPSPSTLPLRPRPSDSYERALLSNREMTLRLTLTRPDLRAADEDIYGWQNEFQHSYSASNTNKKLRVRQLQLNADPLALEDLPPLVEDERGAMGAFGGRRGAVVKYEIGHKLQFCMFKLPVRLLIWYKSPDRKSSRYQTEDYANTVCKDVTRFTNNISLNPRVFVSRPAGMVPGREDRNNHHDPTRARTFMVPTPDFASPPGSTALVFMLTLFLILS</sequence>
<keyword evidence="3" id="KW-1185">Reference proteome</keyword>
<evidence type="ECO:0000256" key="1">
    <source>
        <dbReference type="SAM" id="MobiDB-lite"/>
    </source>
</evidence>
<organism evidence="2 3">
    <name type="scientific">Viridothelium virens</name>
    <name type="common">Speckled blister lichen</name>
    <name type="synonym">Trypethelium virens</name>
    <dbReference type="NCBI Taxonomy" id="1048519"/>
    <lineage>
        <taxon>Eukaryota</taxon>
        <taxon>Fungi</taxon>
        <taxon>Dikarya</taxon>
        <taxon>Ascomycota</taxon>
        <taxon>Pezizomycotina</taxon>
        <taxon>Dothideomycetes</taxon>
        <taxon>Dothideomycetes incertae sedis</taxon>
        <taxon>Trypetheliales</taxon>
        <taxon>Trypetheliaceae</taxon>
        <taxon>Viridothelium</taxon>
    </lineage>
</organism>
<dbReference type="EMBL" id="ML991825">
    <property type="protein sequence ID" value="KAF2231571.1"/>
    <property type="molecule type" value="Genomic_DNA"/>
</dbReference>
<accession>A0A6A6H122</accession>
<feature type="region of interest" description="Disordered" evidence="1">
    <location>
        <begin position="139"/>
        <end position="249"/>
    </location>
</feature>
<feature type="compositionally biased region" description="Polar residues" evidence="1">
    <location>
        <begin position="152"/>
        <end position="164"/>
    </location>
</feature>
<feature type="compositionally biased region" description="Low complexity" evidence="1">
    <location>
        <begin position="34"/>
        <end position="59"/>
    </location>
</feature>
<reference evidence="2" key="1">
    <citation type="journal article" date="2020" name="Stud. Mycol.">
        <title>101 Dothideomycetes genomes: a test case for predicting lifestyles and emergence of pathogens.</title>
        <authorList>
            <person name="Haridas S."/>
            <person name="Albert R."/>
            <person name="Binder M."/>
            <person name="Bloem J."/>
            <person name="Labutti K."/>
            <person name="Salamov A."/>
            <person name="Andreopoulos B."/>
            <person name="Baker S."/>
            <person name="Barry K."/>
            <person name="Bills G."/>
            <person name="Bluhm B."/>
            <person name="Cannon C."/>
            <person name="Castanera R."/>
            <person name="Culley D."/>
            <person name="Daum C."/>
            <person name="Ezra D."/>
            <person name="Gonzalez J."/>
            <person name="Henrissat B."/>
            <person name="Kuo A."/>
            <person name="Liang C."/>
            <person name="Lipzen A."/>
            <person name="Lutzoni F."/>
            <person name="Magnuson J."/>
            <person name="Mondo S."/>
            <person name="Nolan M."/>
            <person name="Ohm R."/>
            <person name="Pangilinan J."/>
            <person name="Park H.-J."/>
            <person name="Ramirez L."/>
            <person name="Alfaro M."/>
            <person name="Sun H."/>
            <person name="Tritt A."/>
            <person name="Yoshinaga Y."/>
            <person name="Zwiers L.-H."/>
            <person name="Turgeon B."/>
            <person name="Goodwin S."/>
            <person name="Spatafora J."/>
            <person name="Crous P."/>
            <person name="Grigoriev I."/>
        </authorList>
    </citation>
    <scope>NUCLEOTIDE SEQUENCE</scope>
    <source>
        <strain evidence="2">Tuck. ex Michener</strain>
    </source>
</reference>
<evidence type="ECO:0000313" key="3">
    <source>
        <dbReference type="Proteomes" id="UP000800092"/>
    </source>
</evidence>
<feature type="compositionally biased region" description="Low complexity" evidence="1">
    <location>
        <begin position="407"/>
        <end position="423"/>
    </location>
</feature>
<feature type="region of interest" description="Disordered" evidence="1">
    <location>
        <begin position="363"/>
        <end position="456"/>
    </location>
</feature>
<gene>
    <name evidence="2" type="ORF">EV356DRAFT_535402</name>
</gene>
<dbReference type="OrthoDB" id="5380370at2759"/>
<proteinExistence type="predicted"/>